<name>B2IIM3_BEII9</name>
<dbReference type="HOGENOM" id="CLU_2246884_0_0_5"/>
<organism evidence="1 2">
    <name type="scientific">Beijerinckia indica subsp. indica (strain ATCC 9039 / DSM 1715 / NCIMB 8712)</name>
    <dbReference type="NCBI Taxonomy" id="395963"/>
    <lineage>
        <taxon>Bacteria</taxon>
        <taxon>Pseudomonadati</taxon>
        <taxon>Pseudomonadota</taxon>
        <taxon>Alphaproteobacteria</taxon>
        <taxon>Hyphomicrobiales</taxon>
        <taxon>Beijerinckiaceae</taxon>
        <taxon>Beijerinckia</taxon>
    </lineage>
</organism>
<keyword evidence="2" id="KW-1185">Reference proteome</keyword>
<reference evidence="1 2" key="2">
    <citation type="journal article" date="2010" name="J. Bacteriol.">
        <title>Complete genome sequence of Beijerinckia indica subsp. indica.</title>
        <authorList>
            <person name="Tamas I."/>
            <person name="Dedysh S.N."/>
            <person name="Liesack W."/>
            <person name="Stott M.B."/>
            <person name="Alam M."/>
            <person name="Murrell J.C."/>
            <person name="Dunfield P.F."/>
        </authorList>
    </citation>
    <scope>NUCLEOTIDE SEQUENCE [LARGE SCALE GENOMIC DNA]</scope>
    <source>
        <strain evidence="2">ATCC 9039 / DSM 1715 / NCIMB 8712</strain>
    </source>
</reference>
<dbReference type="AlphaFoldDB" id="B2IIM3"/>
<dbReference type="Proteomes" id="UP000001695">
    <property type="component" value="Chromosome"/>
</dbReference>
<dbReference type="KEGG" id="bid:Bind_1073"/>
<protein>
    <submittedName>
        <fullName evidence="1">Uncharacterized protein</fullName>
    </submittedName>
</protein>
<dbReference type="PROSITE" id="PS51257">
    <property type="entry name" value="PROKAR_LIPOPROTEIN"/>
    <property type="match status" value="1"/>
</dbReference>
<evidence type="ECO:0000313" key="2">
    <source>
        <dbReference type="Proteomes" id="UP000001695"/>
    </source>
</evidence>
<dbReference type="eggNOG" id="ENOG503318I">
    <property type="taxonomic scope" value="Bacteria"/>
</dbReference>
<gene>
    <name evidence="1" type="ordered locus">Bind_1073</name>
</gene>
<reference evidence="2" key="1">
    <citation type="submission" date="2008-03" db="EMBL/GenBank/DDBJ databases">
        <title>Complete sequence of chromosome of Beijerinckia indica subsp. indica ATCC 9039.</title>
        <authorList>
            <consortium name="US DOE Joint Genome Institute"/>
            <person name="Copeland A."/>
            <person name="Lucas S."/>
            <person name="Lapidus A."/>
            <person name="Glavina del Rio T."/>
            <person name="Dalin E."/>
            <person name="Tice H."/>
            <person name="Bruce D."/>
            <person name="Goodwin L."/>
            <person name="Pitluck S."/>
            <person name="LaButti K."/>
            <person name="Schmutz J."/>
            <person name="Larimer F."/>
            <person name="Land M."/>
            <person name="Hauser L."/>
            <person name="Kyrpides N."/>
            <person name="Mikhailova N."/>
            <person name="Dunfield P.F."/>
            <person name="Dedysh S.N."/>
            <person name="Liesack W."/>
            <person name="Saw J.H."/>
            <person name="Alam M."/>
            <person name="Chen Y."/>
            <person name="Murrell J.C."/>
            <person name="Richardson P."/>
        </authorList>
    </citation>
    <scope>NUCLEOTIDE SEQUENCE [LARGE SCALE GENOMIC DNA]</scope>
    <source>
        <strain evidence="2">ATCC 9039 / DSM 1715 / NCIMB 8712</strain>
    </source>
</reference>
<evidence type="ECO:0000313" key="1">
    <source>
        <dbReference type="EMBL" id="ACB94716.1"/>
    </source>
</evidence>
<dbReference type="RefSeq" id="WP_012384073.1">
    <property type="nucleotide sequence ID" value="NC_010581.1"/>
</dbReference>
<dbReference type="EMBL" id="CP001016">
    <property type="protein sequence ID" value="ACB94716.1"/>
    <property type="molecule type" value="Genomic_DNA"/>
</dbReference>
<proteinExistence type="predicted"/>
<dbReference type="OrthoDB" id="8450110at2"/>
<dbReference type="STRING" id="395963.Bind_1073"/>
<sequence length="126" mass="12988">MPKPREAFGKKILTLTMAGVSLACLGAAVIAAPVPVVQLPVIHMADLPHILQKVAFYRAPVSSGPTMVTGRSVAVAPKSSLASLGDGPALRLSKAGNDNEEDCVVVPQVTGPDGRIYVTRGLACSE</sequence>
<accession>B2IIM3</accession>